<evidence type="ECO:0000313" key="3">
    <source>
        <dbReference type="Proteomes" id="UP000696413"/>
    </source>
</evidence>
<sequence length="208" mass="21926">MTWGPVDDSETTTFTLGIPRWPVLIRLRGRDPLVRTIDRVEAVLLAVVMVVAIVAVPVVGAIGTAVHDARSQHNAEMAASRTAVEATVTDISTDPGDAIANTRTVTARWQVDGTDHSGVVPASPTAEVGDAVPIWVDESGAWVPAPPPASGAAADAITVSALTLFGLAGVTLTMLVLIRKSCDRIRFSRWQHGIDTFIDHGDGHASRP</sequence>
<feature type="transmembrane region" description="Helical" evidence="1">
    <location>
        <begin position="42"/>
        <end position="66"/>
    </location>
</feature>
<organism evidence="2 3">
    <name type="scientific">Mycolicibacterium goodii</name>
    <name type="common">Mycobacterium goodii</name>
    <dbReference type="NCBI Taxonomy" id="134601"/>
    <lineage>
        <taxon>Bacteria</taxon>
        <taxon>Bacillati</taxon>
        <taxon>Actinomycetota</taxon>
        <taxon>Actinomycetes</taxon>
        <taxon>Mycobacteriales</taxon>
        <taxon>Mycobacteriaceae</taxon>
        <taxon>Mycolicibacterium</taxon>
    </lineage>
</organism>
<comment type="caution">
    <text evidence="2">The sequence shown here is derived from an EMBL/GenBank/DDBJ whole genome shotgun (WGS) entry which is preliminary data.</text>
</comment>
<proteinExistence type="predicted"/>
<evidence type="ECO:0000256" key="1">
    <source>
        <dbReference type="SAM" id="Phobius"/>
    </source>
</evidence>
<accession>A0ABS6HQC3</accession>
<dbReference type="PANTHER" id="PTHR42305">
    <property type="entry name" value="MEMBRANE PROTEIN RV1733C-RELATED"/>
    <property type="match status" value="1"/>
</dbReference>
<keyword evidence="1" id="KW-0472">Membrane</keyword>
<dbReference type="EMBL" id="JAHBOM010000013">
    <property type="protein sequence ID" value="MBU8824897.1"/>
    <property type="molecule type" value="Genomic_DNA"/>
</dbReference>
<name>A0ABS6HQC3_MYCGD</name>
<feature type="transmembrane region" description="Helical" evidence="1">
    <location>
        <begin position="156"/>
        <end position="178"/>
    </location>
</feature>
<protein>
    <recommendedName>
        <fullName evidence="4">Transmembrane protein</fullName>
    </recommendedName>
</protein>
<reference evidence="2 3" key="1">
    <citation type="submission" date="2021-05" db="EMBL/GenBank/DDBJ databases">
        <title>Draft Genome Sequences of Clinical Respiratory Isolates of Mycobacterium goodii Recovered in Ireland.</title>
        <authorList>
            <person name="Flanagan P.R."/>
            <person name="Mok S."/>
            <person name="Roycroft E."/>
            <person name="Rogers T.R."/>
            <person name="Fitzgibbon M."/>
        </authorList>
    </citation>
    <scope>NUCLEOTIDE SEQUENCE [LARGE SCALE GENOMIC DNA]</scope>
    <source>
        <strain evidence="2 3">14IE55</strain>
    </source>
</reference>
<evidence type="ECO:0000313" key="2">
    <source>
        <dbReference type="EMBL" id="MBU8824897.1"/>
    </source>
</evidence>
<evidence type="ECO:0008006" key="4">
    <source>
        <dbReference type="Google" id="ProtNLM"/>
    </source>
</evidence>
<keyword evidence="3" id="KW-1185">Reference proteome</keyword>
<dbReference type="PANTHER" id="PTHR42305:SF1">
    <property type="entry name" value="MEMBRANE PROTEIN RV1733C-RELATED"/>
    <property type="match status" value="1"/>
</dbReference>
<keyword evidence="1" id="KW-1133">Transmembrane helix</keyword>
<dbReference type="Proteomes" id="UP000696413">
    <property type="component" value="Unassembled WGS sequence"/>
</dbReference>
<keyword evidence="1" id="KW-0812">Transmembrane</keyword>
<dbReference type="InterPro" id="IPR039708">
    <property type="entry name" value="MT1774/Rv1733c-like"/>
</dbReference>
<gene>
    <name evidence="2" type="ORF">KL859_18740</name>
</gene>